<reference evidence="15 16" key="1">
    <citation type="submission" date="2024-01" db="EMBL/GenBank/DDBJ databases">
        <title>A draft genome for a cacao thread blight-causing isolate of Paramarasmius palmivorus.</title>
        <authorList>
            <person name="Baruah I.K."/>
            <person name="Bukari Y."/>
            <person name="Amoako-Attah I."/>
            <person name="Meinhardt L.W."/>
            <person name="Bailey B.A."/>
            <person name="Cohen S.P."/>
        </authorList>
    </citation>
    <scope>NUCLEOTIDE SEQUENCE [LARGE SCALE GENOMIC DNA]</scope>
    <source>
        <strain evidence="15 16">GH-12</strain>
    </source>
</reference>
<dbReference type="Gene3D" id="3.30.40.10">
    <property type="entry name" value="Zinc/RING finger domain, C3HC4 (zinc finger)"/>
    <property type="match status" value="1"/>
</dbReference>
<evidence type="ECO:0000256" key="5">
    <source>
        <dbReference type="ARBA" id="ARBA00022490"/>
    </source>
</evidence>
<dbReference type="EMBL" id="JAYKXP010000012">
    <property type="protein sequence ID" value="KAK7051638.1"/>
    <property type="molecule type" value="Genomic_DNA"/>
</dbReference>
<dbReference type="InterPro" id="IPR013087">
    <property type="entry name" value="Znf_C2H2_type"/>
</dbReference>
<keyword evidence="7" id="KW-0808">Transferase</keyword>
<dbReference type="GO" id="GO:0043022">
    <property type="term" value="F:ribosome binding"/>
    <property type="evidence" value="ECO:0007669"/>
    <property type="project" value="TreeGrafter"/>
</dbReference>
<evidence type="ECO:0000256" key="12">
    <source>
        <dbReference type="PROSITE-ProRule" id="PRU00175"/>
    </source>
</evidence>
<name>A0AAW0DJE4_9AGAR</name>
<proteinExistence type="inferred from homology"/>
<keyword evidence="10" id="KW-0862">Zinc</keyword>
<dbReference type="Pfam" id="PF23230">
    <property type="entry name" value="zf-C2H2_13"/>
    <property type="match status" value="1"/>
</dbReference>
<keyword evidence="8" id="KW-0479">Metal-binding</keyword>
<evidence type="ECO:0000256" key="2">
    <source>
        <dbReference type="ARBA" id="ARBA00004496"/>
    </source>
</evidence>
<comment type="catalytic activity">
    <reaction evidence="1">
        <text>S-ubiquitinyl-[E2 ubiquitin-conjugating enzyme]-L-cysteine + [acceptor protein]-L-lysine = [E2 ubiquitin-conjugating enzyme]-L-cysteine + N(6)-ubiquitinyl-[acceptor protein]-L-lysine.</text>
        <dbReference type="EC" id="2.3.2.27"/>
    </reaction>
</comment>
<feature type="compositionally biased region" description="Low complexity" evidence="13">
    <location>
        <begin position="624"/>
        <end position="633"/>
    </location>
</feature>
<evidence type="ECO:0000256" key="8">
    <source>
        <dbReference type="ARBA" id="ARBA00022723"/>
    </source>
</evidence>
<feature type="compositionally biased region" description="Low complexity" evidence="13">
    <location>
        <begin position="725"/>
        <end position="746"/>
    </location>
</feature>
<dbReference type="GO" id="GO:0072344">
    <property type="term" value="P:rescue of stalled ribosome"/>
    <property type="evidence" value="ECO:0007669"/>
    <property type="project" value="InterPro"/>
</dbReference>
<feature type="compositionally biased region" description="Low complexity" evidence="13">
    <location>
        <begin position="411"/>
        <end position="425"/>
    </location>
</feature>
<evidence type="ECO:0000313" key="16">
    <source>
        <dbReference type="Proteomes" id="UP001383192"/>
    </source>
</evidence>
<dbReference type="InterPro" id="IPR013083">
    <property type="entry name" value="Znf_RING/FYVE/PHD"/>
</dbReference>
<evidence type="ECO:0000256" key="9">
    <source>
        <dbReference type="ARBA" id="ARBA00022771"/>
    </source>
</evidence>
<dbReference type="InterPro" id="IPR041888">
    <property type="entry name" value="RING-HC_ZNF598/HEL2"/>
</dbReference>
<comment type="similarity">
    <text evidence="11">Belongs to the ZNF598/HEL2 family.</text>
</comment>
<dbReference type="InterPro" id="IPR056437">
    <property type="entry name" value="Znf-C2H2_ZNF598/HEL2"/>
</dbReference>
<gene>
    <name evidence="15" type="ORF">VNI00_004617</name>
</gene>
<evidence type="ECO:0000256" key="11">
    <source>
        <dbReference type="ARBA" id="ARBA00035113"/>
    </source>
</evidence>
<dbReference type="AlphaFoldDB" id="A0AAW0DJE4"/>
<keyword evidence="6" id="KW-0597">Phosphoprotein</keyword>
<evidence type="ECO:0000256" key="1">
    <source>
        <dbReference type="ARBA" id="ARBA00000900"/>
    </source>
</evidence>
<dbReference type="PANTHER" id="PTHR22938:SF0">
    <property type="entry name" value="E3 UBIQUITIN-PROTEIN LIGASE ZNF598"/>
    <property type="match status" value="1"/>
</dbReference>
<sequence length="775" mass="84111">MSTAATMNTKQSQRGRGRGGRGGNRGKATGRGGNRGAGSGPAKEKEVIQPVETPAENAEKTTEEAQDGEEAAVCWICAEPVKYYSVSQCNHRTCHVCALRLRALYKKKDCTFCKESQPTVIFTTSEDQPFTSYQTDDIPYKDERLAIVFETQEMMEETLILLRFNCPDTVCDYIAKGWGDLKLHVRANHNKLMCHRSCEYRSHSMLSDLCIRSKKVFAHEHALYTYAQLVTHLPSMNRRPNTKQATKEDIEGGIHPLCEFCRECFFSDDELYSHMRERHEECFLCKRNGVRDQYFQDYPSLEHHFNTAHHPCTQSACLAQKFVVFNSTIDLQAHMVEDHGADMSARDKRDARRVQANFEFEEVPGAGRPRGRRDRDPPPQQQQPPPPPAQPPASAATRPPGGGGGRRREGFGAALTVEGGNTPSPRNGPTPPGPSRRASPSPPRRDVDPATLERHTAFMERLQSFAPNPTNAVPVVKAAIRGYRASESSARDLISTIWNVLDCHLEHTASIVNAFVDLLDEEDKKQDLLTSWRGFEIEQRRQFPELVPSAIGSGYAGITSGRVLNAKNSTSTRTNRGSSRAVWDRVAQAASSSAPATSSSSSTPGPWITQQRPPEKFPPLNTAGSSSSRSTGGQRKTPWVSSAPPAPAAPATQPIVSIPGRASASSSRQPPPKLSNALFPELPSAGNTKQKVPVSGNQSLRNILGQTAPPSVSAWGSSAGGGSSNGTSTPNGVNGDDGPVEGTGEVTTGGGGGGKGKKSKGKQKQMLFTLGTFPS</sequence>
<dbReference type="PROSITE" id="PS50089">
    <property type="entry name" value="ZF_RING_2"/>
    <property type="match status" value="1"/>
</dbReference>
<organism evidence="15 16">
    <name type="scientific">Paramarasmius palmivorus</name>
    <dbReference type="NCBI Taxonomy" id="297713"/>
    <lineage>
        <taxon>Eukaryota</taxon>
        <taxon>Fungi</taxon>
        <taxon>Dikarya</taxon>
        <taxon>Basidiomycota</taxon>
        <taxon>Agaricomycotina</taxon>
        <taxon>Agaricomycetes</taxon>
        <taxon>Agaricomycetidae</taxon>
        <taxon>Agaricales</taxon>
        <taxon>Marasmiineae</taxon>
        <taxon>Marasmiaceae</taxon>
        <taxon>Paramarasmius</taxon>
    </lineage>
</organism>
<dbReference type="SMART" id="SM00355">
    <property type="entry name" value="ZnF_C2H2"/>
    <property type="match status" value="4"/>
</dbReference>
<feature type="compositionally biased region" description="Low complexity" evidence="13">
    <location>
        <begin position="708"/>
        <end position="717"/>
    </location>
</feature>
<keyword evidence="9 12" id="KW-0863">Zinc-finger</keyword>
<comment type="pathway">
    <text evidence="3">Protein modification; protein ubiquitination.</text>
</comment>
<feature type="compositionally biased region" description="Low complexity" evidence="13">
    <location>
        <begin position="568"/>
        <end position="580"/>
    </location>
</feature>
<evidence type="ECO:0000259" key="14">
    <source>
        <dbReference type="PROSITE" id="PS50089"/>
    </source>
</evidence>
<dbReference type="GO" id="GO:0005737">
    <property type="term" value="C:cytoplasm"/>
    <property type="evidence" value="ECO:0007669"/>
    <property type="project" value="UniProtKB-SubCell"/>
</dbReference>
<evidence type="ECO:0000256" key="13">
    <source>
        <dbReference type="SAM" id="MobiDB-lite"/>
    </source>
</evidence>
<evidence type="ECO:0000256" key="3">
    <source>
        <dbReference type="ARBA" id="ARBA00004906"/>
    </source>
</evidence>
<dbReference type="InterPro" id="IPR044288">
    <property type="entry name" value="ZNF598/HEL2"/>
</dbReference>
<keyword evidence="5" id="KW-0963">Cytoplasm</keyword>
<feature type="region of interest" description="Disordered" evidence="13">
    <location>
        <begin position="341"/>
        <end position="448"/>
    </location>
</feature>
<evidence type="ECO:0000256" key="4">
    <source>
        <dbReference type="ARBA" id="ARBA00012483"/>
    </source>
</evidence>
<feature type="compositionally biased region" description="Low complexity" evidence="13">
    <location>
        <begin position="589"/>
        <end position="604"/>
    </location>
</feature>
<evidence type="ECO:0000256" key="10">
    <source>
        <dbReference type="ARBA" id="ARBA00022833"/>
    </source>
</evidence>
<dbReference type="GO" id="GO:0016567">
    <property type="term" value="P:protein ubiquitination"/>
    <property type="evidence" value="ECO:0007669"/>
    <property type="project" value="TreeGrafter"/>
</dbReference>
<dbReference type="PROSITE" id="PS00028">
    <property type="entry name" value="ZINC_FINGER_C2H2_1"/>
    <property type="match status" value="1"/>
</dbReference>
<dbReference type="EC" id="2.3.2.27" evidence="4"/>
<dbReference type="Proteomes" id="UP001383192">
    <property type="component" value="Unassembled WGS sequence"/>
</dbReference>
<dbReference type="PANTHER" id="PTHR22938">
    <property type="entry name" value="ZINC FINGER PROTEIN 598"/>
    <property type="match status" value="1"/>
</dbReference>
<evidence type="ECO:0000256" key="7">
    <source>
        <dbReference type="ARBA" id="ARBA00022679"/>
    </source>
</evidence>
<feature type="compositionally biased region" description="Pro residues" evidence="13">
    <location>
        <begin position="378"/>
        <end position="391"/>
    </location>
</feature>
<feature type="region of interest" description="Disordered" evidence="13">
    <location>
        <begin position="566"/>
        <end position="775"/>
    </location>
</feature>
<feature type="domain" description="RING-type" evidence="14">
    <location>
        <begin position="74"/>
        <end position="114"/>
    </location>
</feature>
<evidence type="ECO:0000256" key="6">
    <source>
        <dbReference type="ARBA" id="ARBA00022553"/>
    </source>
</evidence>
<dbReference type="InterPro" id="IPR057634">
    <property type="entry name" value="PAH_ZNF598/HEL2"/>
</dbReference>
<feature type="region of interest" description="Disordered" evidence="13">
    <location>
        <begin position="1"/>
        <end position="64"/>
    </location>
</feature>
<dbReference type="Pfam" id="PF25447">
    <property type="entry name" value="RING_ZNF598"/>
    <property type="match status" value="1"/>
</dbReference>
<dbReference type="CDD" id="cd16615">
    <property type="entry name" value="RING-HC_ZNF598"/>
    <property type="match status" value="1"/>
</dbReference>
<dbReference type="InterPro" id="IPR001841">
    <property type="entry name" value="Znf_RING"/>
</dbReference>
<protein>
    <recommendedName>
        <fullName evidence="4">RING-type E3 ubiquitin transferase</fullName>
        <ecNumber evidence="4">2.3.2.27</ecNumber>
    </recommendedName>
</protein>
<accession>A0AAW0DJE4</accession>
<dbReference type="Pfam" id="PF23202">
    <property type="entry name" value="PAH_ZNF598"/>
    <property type="match status" value="1"/>
</dbReference>
<dbReference type="GO" id="GO:0008270">
    <property type="term" value="F:zinc ion binding"/>
    <property type="evidence" value="ECO:0007669"/>
    <property type="project" value="UniProtKB-KW"/>
</dbReference>
<feature type="compositionally biased region" description="Basic and acidic residues" evidence="13">
    <location>
        <begin position="341"/>
        <end position="353"/>
    </location>
</feature>
<keyword evidence="16" id="KW-1185">Reference proteome</keyword>
<feature type="compositionally biased region" description="Gly residues" evidence="13">
    <location>
        <begin position="20"/>
        <end position="39"/>
    </location>
</feature>
<feature type="compositionally biased region" description="Polar residues" evidence="13">
    <location>
        <begin position="685"/>
        <end position="705"/>
    </location>
</feature>
<comment type="subcellular location">
    <subcellularLocation>
        <location evidence="2">Cytoplasm</location>
    </subcellularLocation>
</comment>
<dbReference type="GO" id="GO:0061630">
    <property type="term" value="F:ubiquitin protein ligase activity"/>
    <property type="evidence" value="ECO:0007669"/>
    <property type="project" value="UniProtKB-EC"/>
</dbReference>
<evidence type="ECO:0000313" key="15">
    <source>
        <dbReference type="EMBL" id="KAK7051638.1"/>
    </source>
</evidence>
<dbReference type="SUPFAM" id="SSF57850">
    <property type="entry name" value="RING/U-box"/>
    <property type="match status" value="1"/>
</dbReference>
<comment type="caution">
    <text evidence="15">The sequence shown here is derived from an EMBL/GenBank/DDBJ whole genome shotgun (WGS) entry which is preliminary data.</text>
</comment>